<gene>
    <name evidence="1" type="ORF">SCBWM1_gp18</name>
</gene>
<sequence>MQNFVRQLFIEMLSLDYPATNEIALTSDLEDLILKSVREDSPISVPHIHQSFGLPSP</sequence>
<evidence type="ECO:0000313" key="1">
    <source>
        <dbReference type="EMBL" id="ATW62702.1"/>
    </source>
</evidence>
<accession>A0A3G1L3D5</accession>
<keyword evidence="2" id="KW-1185">Reference proteome</keyword>
<evidence type="ECO:0000313" key="2">
    <source>
        <dbReference type="Proteomes" id="UP000274731"/>
    </source>
</evidence>
<protein>
    <submittedName>
        <fullName evidence="1">Uncharacterized protein</fullName>
    </submittedName>
</protein>
<reference evidence="1 2" key="1">
    <citation type="journal article" date="2018" name="Environ. Microbiol.">
        <title>Novel phage-host interactions and evolution as revealed by a cyanomyovirus isolated from an estuarine environment.</title>
        <authorList>
            <person name="Xu Y."/>
            <person name="Zhang R."/>
            <person name="Wang N."/>
            <person name="Cai L."/>
            <person name="Tong Y."/>
            <person name="Sun Q."/>
            <person name="Chen F."/>
            <person name="Jiao N."/>
        </authorList>
    </citation>
    <scope>NUCLEOTIDE SEQUENCE [LARGE SCALE GENOMIC DNA]</scope>
</reference>
<proteinExistence type="predicted"/>
<dbReference type="EMBL" id="MG450654">
    <property type="protein sequence ID" value="ATW62702.1"/>
    <property type="molecule type" value="Genomic_DNA"/>
</dbReference>
<name>A0A3G1L3D5_9CAUD</name>
<organism evidence="1 2">
    <name type="scientific">Synechococcus phage S-CBWM1</name>
    <dbReference type="NCBI Taxonomy" id="2053653"/>
    <lineage>
        <taxon>Viruses</taxon>
        <taxon>Duplodnaviria</taxon>
        <taxon>Heunggongvirae</taxon>
        <taxon>Uroviricota</taxon>
        <taxon>Caudoviricetes</taxon>
        <taxon>Aokuangvirus</taxon>
        <taxon>Aokuangvirus SCBWM1</taxon>
    </lineage>
</organism>
<dbReference type="Proteomes" id="UP000274731">
    <property type="component" value="Segment"/>
</dbReference>